<name>F0WRY2_9STRA</name>
<organism evidence="4">
    <name type="scientific">Albugo laibachii Nc14</name>
    <dbReference type="NCBI Taxonomy" id="890382"/>
    <lineage>
        <taxon>Eukaryota</taxon>
        <taxon>Sar</taxon>
        <taxon>Stramenopiles</taxon>
        <taxon>Oomycota</taxon>
        <taxon>Peronosporomycetes</taxon>
        <taxon>Albuginales</taxon>
        <taxon>Albuginaceae</taxon>
        <taxon>Albugo</taxon>
    </lineage>
</organism>
<dbReference type="EMBL" id="FR824267">
    <property type="protein sequence ID" value="CCA24099.1"/>
    <property type="molecule type" value="Genomic_DNA"/>
</dbReference>
<sequence>MASAEVYNRSIGMFWRKAQDRNGQTALHIAACFGNCETICYLVKKGAGDLDPVHIGGGRSQNKLTPLHDATTSGHVEACRILVSFGFHVDCHTPRGRTPLIYAANGNHFEVVRYLVFEGGANINEKNENGASALYIASQESHIETMESFMSLGLI</sequence>
<dbReference type="PANTHER" id="PTHR24198">
    <property type="entry name" value="ANKYRIN REPEAT AND PROTEIN KINASE DOMAIN-CONTAINING PROTEIN"/>
    <property type="match status" value="1"/>
</dbReference>
<evidence type="ECO:0000256" key="1">
    <source>
        <dbReference type="ARBA" id="ARBA00022737"/>
    </source>
</evidence>
<feature type="repeat" description="ANK" evidence="3">
    <location>
        <begin position="95"/>
        <end position="128"/>
    </location>
</feature>
<protein>
    <submittedName>
        <fullName evidence="4">Ankyrinlike protein putative</fullName>
    </submittedName>
</protein>
<evidence type="ECO:0000256" key="2">
    <source>
        <dbReference type="ARBA" id="ARBA00023043"/>
    </source>
</evidence>
<dbReference type="SMART" id="SM00248">
    <property type="entry name" value="ANK"/>
    <property type="match status" value="3"/>
</dbReference>
<keyword evidence="2 3" id="KW-0040">ANK repeat</keyword>
<evidence type="ECO:0000256" key="3">
    <source>
        <dbReference type="PROSITE-ProRule" id="PRU00023"/>
    </source>
</evidence>
<reference evidence="4" key="2">
    <citation type="submission" date="2011-02" db="EMBL/GenBank/DDBJ databases">
        <authorList>
            <person name="MacLean D."/>
        </authorList>
    </citation>
    <scope>NUCLEOTIDE SEQUENCE</scope>
</reference>
<dbReference type="PANTHER" id="PTHR24198:SF165">
    <property type="entry name" value="ANKYRIN REPEAT-CONTAINING PROTEIN-RELATED"/>
    <property type="match status" value="1"/>
</dbReference>
<accession>F0WRY2</accession>
<dbReference type="SUPFAM" id="SSF48403">
    <property type="entry name" value="Ankyrin repeat"/>
    <property type="match status" value="1"/>
</dbReference>
<dbReference type="HOGENOM" id="CLU_000134_18_1_1"/>
<feature type="repeat" description="ANK" evidence="3">
    <location>
        <begin position="22"/>
        <end position="47"/>
    </location>
</feature>
<proteinExistence type="predicted"/>
<dbReference type="InterPro" id="IPR036770">
    <property type="entry name" value="Ankyrin_rpt-contain_sf"/>
</dbReference>
<dbReference type="PROSITE" id="PS50088">
    <property type="entry name" value="ANK_REPEAT"/>
    <property type="match status" value="3"/>
</dbReference>
<dbReference type="PROSITE" id="PS50297">
    <property type="entry name" value="ANK_REP_REGION"/>
    <property type="match status" value="3"/>
</dbReference>
<dbReference type="Pfam" id="PF00023">
    <property type="entry name" value="Ank"/>
    <property type="match status" value="1"/>
</dbReference>
<dbReference type="AlphaFoldDB" id="F0WRY2"/>
<dbReference type="Pfam" id="PF12796">
    <property type="entry name" value="Ank_2"/>
    <property type="match status" value="1"/>
</dbReference>
<dbReference type="Gene3D" id="1.25.40.20">
    <property type="entry name" value="Ankyrin repeat-containing domain"/>
    <property type="match status" value="1"/>
</dbReference>
<keyword evidence="1" id="KW-0677">Repeat</keyword>
<evidence type="ECO:0000313" key="4">
    <source>
        <dbReference type="EMBL" id="CCA24099.1"/>
    </source>
</evidence>
<dbReference type="InterPro" id="IPR002110">
    <property type="entry name" value="Ankyrin_rpt"/>
</dbReference>
<gene>
    <name evidence="4" type="primary">AlNc14C222G9125</name>
    <name evidence="4" type="ORF">ALNC14_102430</name>
</gene>
<feature type="repeat" description="ANK" evidence="3">
    <location>
        <begin position="62"/>
        <end position="94"/>
    </location>
</feature>
<reference evidence="4" key="1">
    <citation type="journal article" date="2011" name="PLoS Biol.">
        <title>Gene gain and loss during evolution of obligate parasitism in the white rust pathogen of Arabidopsis thaliana.</title>
        <authorList>
            <person name="Kemen E."/>
            <person name="Gardiner A."/>
            <person name="Schultz-Larsen T."/>
            <person name="Kemen A.C."/>
            <person name="Balmuth A.L."/>
            <person name="Robert-Seilaniantz A."/>
            <person name="Bailey K."/>
            <person name="Holub E."/>
            <person name="Studholme D.J."/>
            <person name="Maclean D."/>
            <person name="Jones J.D."/>
        </authorList>
    </citation>
    <scope>NUCLEOTIDE SEQUENCE</scope>
</reference>